<comment type="similarity">
    <text evidence="1 3">Belongs to the short-chain dehydrogenases/reductases (SDR) family.</text>
</comment>
<dbReference type="GO" id="GO:0016491">
    <property type="term" value="F:oxidoreductase activity"/>
    <property type="evidence" value="ECO:0007669"/>
    <property type="project" value="UniProtKB-KW"/>
</dbReference>
<dbReference type="InterPro" id="IPR036291">
    <property type="entry name" value="NAD(P)-bd_dom_sf"/>
</dbReference>
<dbReference type="PRINTS" id="PR00080">
    <property type="entry name" value="SDRFAMILY"/>
</dbReference>
<comment type="caution">
    <text evidence="5">The sequence shown here is derived from an EMBL/GenBank/DDBJ whole genome shotgun (WGS) entry which is preliminary data.</text>
</comment>
<evidence type="ECO:0000313" key="4">
    <source>
        <dbReference type="EMBL" id="OAJ54803.1"/>
    </source>
</evidence>
<sequence length="238" mass="24960">MQIEGCVAFVSGANRGVGACFVEKLLEQGARKVYAGARDIRALGSHDPRMVPVELDITNAEHVARAAAFAEDANLLVNNAGINRLEPALAATDPSAAREEMEVNYFGTLNMIRAFAPSLRLSGGAIINVSSILARIALPSMASLCASKAAALRMTEGVRAELAPHGVRVLSILPGAIDTDMSRDFPPPKIPAAEVVQAVFAALREEGDEVYVGTMAQQIAADLAADRRAIQTILAGGV</sequence>
<evidence type="ECO:0000256" key="2">
    <source>
        <dbReference type="ARBA" id="ARBA00023002"/>
    </source>
</evidence>
<dbReference type="PANTHER" id="PTHR44169:SF6">
    <property type="entry name" value="NADPH-DEPENDENT 1-ACYLDIHYDROXYACETONE PHOSPHATE REDUCTASE"/>
    <property type="match status" value="1"/>
</dbReference>
<evidence type="ECO:0000256" key="3">
    <source>
        <dbReference type="RuleBase" id="RU000363"/>
    </source>
</evidence>
<dbReference type="EMBL" id="LXJZ01000198">
    <property type="protein sequence ID" value="OAJ54803.1"/>
    <property type="molecule type" value="Genomic_DNA"/>
</dbReference>
<evidence type="ECO:0000256" key="1">
    <source>
        <dbReference type="ARBA" id="ARBA00006484"/>
    </source>
</evidence>
<dbReference type="PANTHER" id="PTHR44169">
    <property type="entry name" value="NADPH-DEPENDENT 1-ACYLDIHYDROXYACETONE PHOSPHATE REDUCTASE"/>
    <property type="match status" value="1"/>
</dbReference>
<accession>A0A1A9N7I2</accession>
<dbReference type="STRING" id="1462993.A6V36_08115"/>
<dbReference type="InterPro" id="IPR002347">
    <property type="entry name" value="SDR_fam"/>
</dbReference>
<keyword evidence="6" id="KW-1185">Reference proteome</keyword>
<dbReference type="Proteomes" id="UP000077961">
    <property type="component" value="Unassembled WGS sequence"/>
</dbReference>
<protein>
    <submittedName>
        <fullName evidence="5">Short-chain dehydrogenase</fullName>
    </submittedName>
</protein>
<dbReference type="Gene3D" id="3.40.50.720">
    <property type="entry name" value="NAD(P)-binding Rossmann-like Domain"/>
    <property type="match status" value="1"/>
</dbReference>
<dbReference type="Pfam" id="PF00106">
    <property type="entry name" value="adh_short"/>
    <property type="match status" value="1"/>
</dbReference>
<dbReference type="PRINTS" id="PR00081">
    <property type="entry name" value="GDHRDH"/>
</dbReference>
<dbReference type="OrthoDB" id="5786478at2"/>
<gene>
    <name evidence="4" type="ORF">A6V36_08115</name>
    <name evidence="5" type="ORF">A6V37_02445</name>
</gene>
<keyword evidence="2" id="KW-0560">Oxidoreductase</keyword>
<name>A0A1A9N7I2_9BURK</name>
<reference evidence="6 7" key="1">
    <citation type="submission" date="2016-04" db="EMBL/GenBank/DDBJ databases">
        <title>Reclassification of Paraburkholderia panaciterrae (Farh et al. 2015) Dobritsa &amp; Samadpour 2016 as a later homotypic synonym of Paraburkholderia ginsengiterrae (Farh et al. 2015) Dobritsa &amp; Samadpour 2016.</title>
        <authorList>
            <person name="Dobritsa A.P."/>
            <person name="Kutumbaka K."/>
            <person name="Samadpour M."/>
        </authorList>
    </citation>
    <scope>NUCLEOTIDE SEQUENCE [LARGE SCALE GENOMIC DNA]</scope>
    <source>
        <strain evidence="5 7">DCY85</strain>
        <strain evidence="4 6">DCY85-1</strain>
    </source>
</reference>
<dbReference type="AlphaFoldDB" id="A0A1A9N7I2"/>
<dbReference type="Proteomes" id="UP000078116">
    <property type="component" value="Unassembled WGS sequence"/>
</dbReference>
<evidence type="ECO:0000313" key="5">
    <source>
        <dbReference type="EMBL" id="OAJ60989.1"/>
    </source>
</evidence>
<dbReference type="RefSeq" id="WP_064270351.1">
    <property type="nucleotide sequence ID" value="NZ_LXJZ01000198.1"/>
</dbReference>
<evidence type="ECO:0000313" key="7">
    <source>
        <dbReference type="Proteomes" id="UP000078116"/>
    </source>
</evidence>
<dbReference type="EMBL" id="LXKA01000221">
    <property type="protein sequence ID" value="OAJ60989.1"/>
    <property type="molecule type" value="Genomic_DNA"/>
</dbReference>
<organism evidence="5 7">
    <name type="scientific">Paraburkholderia ginsengiterrae</name>
    <dbReference type="NCBI Taxonomy" id="1462993"/>
    <lineage>
        <taxon>Bacteria</taxon>
        <taxon>Pseudomonadati</taxon>
        <taxon>Pseudomonadota</taxon>
        <taxon>Betaproteobacteria</taxon>
        <taxon>Burkholderiales</taxon>
        <taxon>Burkholderiaceae</taxon>
        <taxon>Paraburkholderia</taxon>
    </lineage>
</organism>
<evidence type="ECO:0000313" key="6">
    <source>
        <dbReference type="Proteomes" id="UP000077961"/>
    </source>
</evidence>
<proteinExistence type="inferred from homology"/>
<dbReference type="SUPFAM" id="SSF51735">
    <property type="entry name" value="NAD(P)-binding Rossmann-fold domains"/>
    <property type="match status" value="1"/>
</dbReference>